<dbReference type="SUPFAM" id="SSF57414">
    <property type="entry name" value="Hairpin loop containing domain-like"/>
    <property type="match status" value="1"/>
</dbReference>
<evidence type="ECO:0000313" key="2">
    <source>
        <dbReference type="EMBL" id="SZX65438.1"/>
    </source>
</evidence>
<dbReference type="Pfam" id="PF00024">
    <property type="entry name" value="PAN_1"/>
    <property type="match status" value="1"/>
</dbReference>
<dbReference type="InterPro" id="IPR003609">
    <property type="entry name" value="Pan_app"/>
</dbReference>
<organism evidence="2 3">
    <name type="scientific">Tetradesmus obliquus</name>
    <name type="common">Green alga</name>
    <name type="synonym">Acutodesmus obliquus</name>
    <dbReference type="NCBI Taxonomy" id="3088"/>
    <lineage>
        <taxon>Eukaryota</taxon>
        <taxon>Viridiplantae</taxon>
        <taxon>Chlorophyta</taxon>
        <taxon>core chlorophytes</taxon>
        <taxon>Chlorophyceae</taxon>
        <taxon>CS clade</taxon>
        <taxon>Sphaeropleales</taxon>
        <taxon>Scenedesmaceae</taxon>
        <taxon>Tetradesmus</taxon>
    </lineage>
</organism>
<accession>A0A383VIT8</accession>
<dbReference type="Gene3D" id="3.50.4.10">
    <property type="entry name" value="Hepatocyte Growth Factor"/>
    <property type="match status" value="1"/>
</dbReference>
<dbReference type="AlphaFoldDB" id="A0A383VIT8"/>
<name>A0A383VIT8_TETOB</name>
<reference evidence="2 3" key="1">
    <citation type="submission" date="2016-10" db="EMBL/GenBank/DDBJ databases">
        <authorList>
            <person name="Cai Z."/>
        </authorList>
    </citation>
    <scope>NUCLEOTIDE SEQUENCE [LARGE SCALE GENOMIC DNA]</scope>
</reference>
<sequence>MIQLESKTAAHLPLPQQQLKTNLALVLVLLLALPLGLNGFRPISNATAAAAAQTPVKKCPISNCIPSACKLTGSSWSCSACSFQRVPNAKRNECVCPAGKIPSDDRRCTTCPADSYCPAAATNINIDPAALIRPCPANTLSAQGASKLSDCVNAPGYSYKFSTQGGKAAVTALPCPADSYCVGLAKQPQCTPCSRGFKTDPADEPGSATSPAVCVPPPGYQLTPGSSRTLMPCPSGSFKGSYGTGNCTSCQAAVGKGFTTAAEGAESEEECRELLPGYALLRQGRVLLDAAGWDGSTAGLSTKLCPQGYVCLGGPPAADGLPQPCPRAMLTVGEGADSTATCLTPPGWFLPQDTSLAMQECPSGTWKKDWDRASSCSPCGNSGPWLSEKSVQVQLLNLDTGGPSGTLDVRGARRCCYIQPGMGVLANDTGEGGFWVSDAQMLLDAIVCPPATYGIAGNQYLPDGLIEFNGFACVACAPGMITAGEQYRAAAYVSSSGEVVAVSEGGFVDGKACTNRPGWGFNTNTFSGNESTECCPMGTTTYAAASTSTADCAIYLPGWGAGGNGEAAKCPQGSFAGANVTLSTKCTACPEGTTTPAAGATSPSQCSLCGPGYGGPDKFSCTKCSGGFFQPADTSQQILTGSMQCMLCPTGRAFSYSYTPELPADVYYPPATSVIGASSSEQCLSDFAQTVDGAFFLELRLNEEYAALGANTSVYTLRECIQACREQGACAAATFNYESRSCSLWKPGSSSSSSSSSSDAATLAAAGGIAFKTWMSTYGPDDKPSGGGGNSGGGGYYDYNPYDPSPPPPPDYGIVGNAVKKTLTPQSLGSGYFTFWPNATAALASIAPGVLQQSTADSLSGCLAACTMDSLCSGALFGAYDAASGAIAEVAPGVRCMRLKGSVVEGDPRRTLVKAKDVALR</sequence>
<dbReference type="SUPFAM" id="SSF57184">
    <property type="entry name" value="Growth factor receptor domain"/>
    <property type="match status" value="2"/>
</dbReference>
<dbReference type="Gene3D" id="2.10.50.10">
    <property type="entry name" value="Tumor Necrosis Factor Receptor, subunit A, domain 2"/>
    <property type="match status" value="1"/>
</dbReference>
<dbReference type="EMBL" id="FNXT01000638">
    <property type="protein sequence ID" value="SZX65438.1"/>
    <property type="molecule type" value="Genomic_DNA"/>
</dbReference>
<gene>
    <name evidence="2" type="ORF">BQ4739_LOCUS5865</name>
</gene>
<keyword evidence="3" id="KW-1185">Reference proteome</keyword>
<dbReference type="STRING" id="3088.A0A383VIT8"/>
<dbReference type="InterPro" id="IPR011641">
    <property type="entry name" value="Tyr-kin_ephrin_A/B_rcpt-like"/>
</dbReference>
<evidence type="ECO:0000259" key="1">
    <source>
        <dbReference type="PROSITE" id="PS50948"/>
    </source>
</evidence>
<protein>
    <recommendedName>
        <fullName evidence="1">Apple domain-containing protein</fullName>
    </recommendedName>
</protein>
<dbReference type="Pfam" id="PF07699">
    <property type="entry name" value="Ephrin_rec_like"/>
    <property type="match status" value="1"/>
</dbReference>
<dbReference type="Proteomes" id="UP000256970">
    <property type="component" value="Unassembled WGS sequence"/>
</dbReference>
<feature type="domain" description="Apple" evidence="1">
    <location>
        <begin position="683"/>
        <end position="768"/>
    </location>
</feature>
<proteinExistence type="predicted"/>
<dbReference type="SMART" id="SM01411">
    <property type="entry name" value="Ephrin_rec_like"/>
    <property type="match status" value="6"/>
</dbReference>
<evidence type="ECO:0000313" key="3">
    <source>
        <dbReference type="Proteomes" id="UP000256970"/>
    </source>
</evidence>
<dbReference type="PROSITE" id="PS50948">
    <property type="entry name" value="PAN"/>
    <property type="match status" value="1"/>
</dbReference>
<dbReference type="InterPro" id="IPR009030">
    <property type="entry name" value="Growth_fac_rcpt_cys_sf"/>
</dbReference>